<dbReference type="NCBIfam" id="TIGR02391">
    <property type="entry name" value="hypoth_ymh"/>
    <property type="match status" value="1"/>
</dbReference>
<dbReference type="Proteomes" id="UP000014216">
    <property type="component" value="Unassembled WGS sequence"/>
</dbReference>
<organism evidence="2 3">
    <name type="scientific">Desulfotignum phosphitoxidans DSM 13687</name>
    <dbReference type="NCBI Taxonomy" id="1286635"/>
    <lineage>
        <taxon>Bacteria</taxon>
        <taxon>Pseudomonadati</taxon>
        <taxon>Thermodesulfobacteriota</taxon>
        <taxon>Desulfobacteria</taxon>
        <taxon>Desulfobacterales</taxon>
        <taxon>Desulfobacteraceae</taxon>
        <taxon>Desulfotignum</taxon>
    </lineage>
</organism>
<dbReference type="EMBL" id="APJX01000014">
    <property type="protein sequence ID" value="EMS77580.1"/>
    <property type="molecule type" value="Genomic_DNA"/>
</dbReference>
<dbReference type="OrthoDB" id="1863356at2"/>
<protein>
    <recommendedName>
        <fullName evidence="1">Conserved hypothetical protein CHP02391 domain-containing protein</fullName>
    </recommendedName>
</protein>
<name>S0FS92_9BACT</name>
<accession>S0FS92</accession>
<evidence type="ECO:0000259" key="1">
    <source>
        <dbReference type="Pfam" id="PF09509"/>
    </source>
</evidence>
<dbReference type="PATRIC" id="fig|1286635.3.peg.4505"/>
<dbReference type="RefSeq" id="WP_006968477.1">
    <property type="nucleotide sequence ID" value="NZ_APJX01000014.1"/>
</dbReference>
<gene>
    <name evidence="2" type="ORF">Dpo_14c00640</name>
</gene>
<keyword evidence="3" id="KW-1185">Reference proteome</keyword>
<dbReference type="Pfam" id="PF09509">
    <property type="entry name" value="Hypoth_Ymh"/>
    <property type="match status" value="1"/>
</dbReference>
<dbReference type="AlphaFoldDB" id="S0FS92"/>
<proteinExistence type="predicted"/>
<reference evidence="2 3" key="1">
    <citation type="journal article" date="2013" name="Genome Announc.">
        <title>Draft Genome Sequence of Desulfotignum phosphitoxidans DSM 13687 Strain FiPS-3.</title>
        <authorList>
            <person name="Poehlein A."/>
            <person name="Daniel R."/>
            <person name="Simeonova D.D."/>
        </authorList>
    </citation>
    <scope>NUCLEOTIDE SEQUENCE [LARGE SCALE GENOMIC DNA]</scope>
    <source>
        <strain evidence="2 3">DSM 13687</strain>
    </source>
</reference>
<feature type="domain" description="Conserved hypothetical protein CHP02391" evidence="1">
    <location>
        <begin position="137"/>
        <end position="256"/>
    </location>
</feature>
<comment type="caution">
    <text evidence="2">The sequence shown here is derived from an EMBL/GenBank/DDBJ whole genome shotgun (WGS) entry which is preliminary data.</text>
</comment>
<dbReference type="InterPro" id="IPR012654">
    <property type="entry name" value="CHP02391"/>
</dbReference>
<sequence>MSAHPPFDPGTVEAIAKVLGEAGSGTDISRYFKANSLLDESGESTKWRRINAVFLKSQVTTKSANQILAFIRSYLVPTRFVGKRDEFEHHRCELNAVLILHGLEYGKDGQFRHTTQARTLDEAEARAQGVRNKLAPRNTHPEVYKYCQPELMQENYFHAVFEACKGLFQRIRDLSGIEADGANLIDRVFSVEKPSLVFNTLQTETEKSEHKGFAQLLKGCSAAIRNPLAHGPKILWQGETDAADYLTLISMLHRKLDQCVKVPNQEYRHGGGV</sequence>
<evidence type="ECO:0000313" key="2">
    <source>
        <dbReference type="EMBL" id="EMS77580.1"/>
    </source>
</evidence>
<evidence type="ECO:0000313" key="3">
    <source>
        <dbReference type="Proteomes" id="UP000014216"/>
    </source>
</evidence>